<dbReference type="CDD" id="cd16841">
    <property type="entry name" value="RraA_family"/>
    <property type="match status" value="1"/>
</dbReference>
<evidence type="ECO:0000256" key="13">
    <source>
        <dbReference type="PIRSR" id="PIRSR605493-1"/>
    </source>
</evidence>
<comment type="cofactor">
    <cofactor evidence="2">
        <name>a divalent metal cation</name>
        <dbReference type="ChEBI" id="CHEBI:60240"/>
    </cofactor>
</comment>
<feature type="region of interest" description="Disordered" evidence="14">
    <location>
        <begin position="1"/>
        <end position="24"/>
    </location>
</feature>
<dbReference type="Proteomes" id="UP000198873">
    <property type="component" value="Unassembled WGS sequence"/>
</dbReference>
<evidence type="ECO:0000256" key="10">
    <source>
        <dbReference type="ARBA" id="ARBA00030169"/>
    </source>
</evidence>
<evidence type="ECO:0000313" key="16">
    <source>
        <dbReference type="Proteomes" id="UP000198873"/>
    </source>
</evidence>
<evidence type="ECO:0000256" key="4">
    <source>
        <dbReference type="ARBA" id="ARBA00011233"/>
    </source>
</evidence>
<evidence type="ECO:0000256" key="2">
    <source>
        <dbReference type="ARBA" id="ARBA00001968"/>
    </source>
</evidence>
<feature type="compositionally biased region" description="Pro residues" evidence="14">
    <location>
        <begin position="1"/>
        <end position="16"/>
    </location>
</feature>
<evidence type="ECO:0000256" key="5">
    <source>
        <dbReference type="ARBA" id="ARBA00012213"/>
    </source>
</evidence>
<dbReference type="EMBL" id="FPAB01000004">
    <property type="protein sequence ID" value="SFS85759.1"/>
    <property type="molecule type" value="Genomic_DNA"/>
</dbReference>
<evidence type="ECO:0000256" key="8">
    <source>
        <dbReference type="ARBA" id="ARBA00025046"/>
    </source>
</evidence>
<feature type="binding site" evidence="13">
    <location>
        <position position="126"/>
    </location>
    <ligand>
        <name>Mg(2+)</name>
        <dbReference type="ChEBI" id="CHEBI:18420"/>
    </ligand>
</feature>
<keyword evidence="13" id="KW-0460">Magnesium</keyword>
<name>A0A1I6T966_9ACTN</name>
<protein>
    <recommendedName>
        <fullName evidence="7">Putative 4-hydroxy-4-methyl-2-oxoglutarate aldolase</fullName>
        <ecNumber evidence="6">4.1.1.112</ecNumber>
        <ecNumber evidence="5">4.1.3.17</ecNumber>
    </recommendedName>
    <alternativeName>
        <fullName evidence="11">Oxaloacetate decarboxylase</fullName>
    </alternativeName>
    <alternativeName>
        <fullName evidence="9">Regulator of ribonuclease activity homolog</fullName>
    </alternativeName>
    <alternativeName>
        <fullName evidence="10">RraA-like protein</fullName>
    </alternativeName>
</protein>
<evidence type="ECO:0000256" key="7">
    <source>
        <dbReference type="ARBA" id="ARBA00016549"/>
    </source>
</evidence>
<comment type="similarity">
    <text evidence="3">Belongs to the class II aldolase/RraA-like family.</text>
</comment>
<dbReference type="EC" id="4.1.1.112" evidence="6"/>
<comment type="function">
    <text evidence="8">Catalyzes the aldol cleavage of 4-hydroxy-4-methyl-2-oxoglutarate (HMG) into 2 molecules of pyruvate. Also contains a secondary oxaloacetate (OAA) decarboxylase activity due to the common pyruvate enolate transition state formed following C-C bond cleavage in the retro-aldol and decarboxylation reactions.</text>
</comment>
<dbReference type="PANTHER" id="PTHR33254:SF4">
    <property type="entry name" value="4-HYDROXY-4-METHYL-2-OXOGLUTARATE ALDOLASE 3-RELATED"/>
    <property type="match status" value="1"/>
</dbReference>
<evidence type="ECO:0000256" key="9">
    <source>
        <dbReference type="ARBA" id="ARBA00029596"/>
    </source>
</evidence>
<dbReference type="InterPro" id="IPR005493">
    <property type="entry name" value="RraA/RraA-like"/>
</dbReference>
<dbReference type="GO" id="GO:0047443">
    <property type="term" value="F:4-hydroxy-4-methyl-2-oxoglutarate aldolase activity"/>
    <property type="evidence" value="ECO:0007669"/>
    <property type="project" value="UniProtKB-EC"/>
</dbReference>
<dbReference type="GO" id="GO:0008948">
    <property type="term" value="F:oxaloacetate decarboxylase activity"/>
    <property type="evidence" value="ECO:0007669"/>
    <property type="project" value="UniProtKB-EC"/>
</dbReference>
<feature type="binding site" evidence="13">
    <location>
        <begin position="103"/>
        <end position="106"/>
    </location>
    <ligand>
        <name>substrate</name>
    </ligand>
</feature>
<dbReference type="InterPro" id="IPR036704">
    <property type="entry name" value="RraA/RraA-like_sf"/>
</dbReference>
<comment type="catalytic activity">
    <reaction evidence="12">
        <text>oxaloacetate + H(+) = pyruvate + CO2</text>
        <dbReference type="Rhea" id="RHEA:15641"/>
        <dbReference type="ChEBI" id="CHEBI:15361"/>
        <dbReference type="ChEBI" id="CHEBI:15378"/>
        <dbReference type="ChEBI" id="CHEBI:16452"/>
        <dbReference type="ChEBI" id="CHEBI:16526"/>
        <dbReference type="EC" id="4.1.1.112"/>
    </reaction>
</comment>
<evidence type="ECO:0000256" key="12">
    <source>
        <dbReference type="ARBA" id="ARBA00047973"/>
    </source>
</evidence>
<comment type="subunit">
    <text evidence="4">Homotrimer.</text>
</comment>
<organism evidence="15 16">
    <name type="scientific">Streptomyces harbinensis</name>
    <dbReference type="NCBI Taxonomy" id="1176198"/>
    <lineage>
        <taxon>Bacteria</taxon>
        <taxon>Bacillati</taxon>
        <taxon>Actinomycetota</taxon>
        <taxon>Actinomycetes</taxon>
        <taxon>Kitasatosporales</taxon>
        <taxon>Streptomycetaceae</taxon>
        <taxon>Streptomyces</taxon>
    </lineage>
</organism>
<dbReference type="Gene3D" id="3.50.30.40">
    <property type="entry name" value="Ribonuclease E inhibitor RraA/RraA-like"/>
    <property type="match status" value="1"/>
</dbReference>
<gene>
    <name evidence="15" type="ORF">SAMN05444716_104485</name>
</gene>
<proteinExistence type="inferred from homology"/>
<dbReference type="AlphaFoldDB" id="A0A1I6T966"/>
<dbReference type="EC" id="4.1.3.17" evidence="5"/>
<evidence type="ECO:0000256" key="3">
    <source>
        <dbReference type="ARBA" id="ARBA00008621"/>
    </source>
</evidence>
<evidence type="ECO:0000313" key="15">
    <source>
        <dbReference type="EMBL" id="SFS85759.1"/>
    </source>
</evidence>
<evidence type="ECO:0000256" key="1">
    <source>
        <dbReference type="ARBA" id="ARBA00001342"/>
    </source>
</evidence>
<accession>A0A1I6T966</accession>
<dbReference type="RefSeq" id="WP_019434057.1">
    <property type="nucleotide sequence ID" value="NZ_CP054938.1"/>
</dbReference>
<dbReference type="Pfam" id="PF03737">
    <property type="entry name" value="RraA-like"/>
    <property type="match status" value="1"/>
</dbReference>
<comment type="cofactor">
    <cofactor evidence="13">
        <name>Mg(2+)</name>
        <dbReference type="ChEBI" id="CHEBI:18420"/>
    </cofactor>
</comment>
<keyword evidence="16" id="KW-1185">Reference proteome</keyword>
<reference evidence="16" key="1">
    <citation type="submission" date="2016-10" db="EMBL/GenBank/DDBJ databases">
        <authorList>
            <person name="Varghese N."/>
            <person name="Submissions S."/>
        </authorList>
    </citation>
    <scope>NUCLEOTIDE SEQUENCE [LARGE SCALE GENOMIC DNA]</scope>
    <source>
        <strain evidence="16">CGMCC 4.7047</strain>
    </source>
</reference>
<dbReference type="SUPFAM" id="SSF89562">
    <property type="entry name" value="RraA-like"/>
    <property type="match status" value="1"/>
</dbReference>
<evidence type="ECO:0000256" key="14">
    <source>
        <dbReference type="SAM" id="MobiDB-lite"/>
    </source>
</evidence>
<dbReference type="GO" id="GO:0046872">
    <property type="term" value="F:metal ion binding"/>
    <property type="evidence" value="ECO:0007669"/>
    <property type="project" value="UniProtKB-KW"/>
</dbReference>
<comment type="catalytic activity">
    <reaction evidence="1">
        <text>4-hydroxy-4-methyl-2-oxoglutarate = 2 pyruvate</text>
        <dbReference type="Rhea" id="RHEA:22748"/>
        <dbReference type="ChEBI" id="CHEBI:15361"/>
        <dbReference type="ChEBI" id="CHEBI:58276"/>
        <dbReference type="EC" id="4.1.3.17"/>
    </reaction>
</comment>
<evidence type="ECO:0000256" key="6">
    <source>
        <dbReference type="ARBA" id="ARBA00012947"/>
    </source>
</evidence>
<feature type="binding site" evidence="13">
    <location>
        <position position="125"/>
    </location>
    <ligand>
        <name>substrate</name>
    </ligand>
</feature>
<dbReference type="PANTHER" id="PTHR33254">
    <property type="entry name" value="4-HYDROXY-4-METHYL-2-OXOGLUTARATE ALDOLASE 3-RELATED"/>
    <property type="match status" value="1"/>
</dbReference>
<dbReference type="STRING" id="1176198.SAMN05444716_104485"/>
<evidence type="ECO:0000256" key="11">
    <source>
        <dbReference type="ARBA" id="ARBA00032305"/>
    </source>
</evidence>
<keyword evidence="13" id="KW-0479">Metal-binding</keyword>
<sequence>MAAPQEPPTEPAPDPAPDLGEPPGTPLIADACLRLGLPLRLAPAGLRPVRSGARVAAPVLPVRHYGSVDVFLEAFERATAAGTAPGAVLVVDNGGRTDEACIGDLVVLEAEAAGLAGLVVWGLHRDTADIAAIGLPVFSYGALPAGPVRLDDQEPQALTSARFGPGLVVDGTDVVFGDDDGALFVPAARAAEVVRTAHAILRTERDQARRIRTGDTLRRQTGFAGYLTRRAADPAYTFRHHLRRIGGAIEE</sequence>